<dbReference type="RefSeq" id="WP_074460999.1">
    <property type="nucleotide sequence ID" value="NZ_FMUR01000003.1"/>
</dbReference>
<sequence length="103" mass="11233">MDNKKIYSLLGLSTRAGKLKSGEFSVLDAIRSGKAYAVIVSEDASDNTKKQFKDKCNYYNVPIAFFGDMESLGHAVGKGVRTSLVITDKGLAQSLLKNLLQED</sequence>
<keyword evidence="2" id="KW-0689">Ribosomal protein</keyword>
<keyword evidence="2" id="KW-0687">Ribonucleoprotein</keyword>
<organism evidence="2 3">
    <name type="scientific">Butyrivibrio hungatei</name>
    <dbReference type="NCBI Taxonomy" id="185008"/>
    <lineage>
        <taxon>Bacteria</taxon>
        <taxon>Bacillati</taxon>
        <taxon>Bacillota</taxon>
        <taxon>Clostridia</taxon>
        <taxon>Lachnospirales</taxon>
        <taxon>Lachnospiraceae</taxon>
        <taxon>Butyrivibrio</taxon>
    </lineage>
</organism>
<dbReference type="Gene3D" id="3.30.1330.30">
    <property type="match status" value="1"/>
</dbReference>
<dbReference type="OrthoDB" id="9794863at2"/>
<dbReference type="InterPro" id="IPR029064">
    <property type="entry name" value="Ribosomal_eL30-like_sf"/>
</dbReference>
<dbReference type="SUPFAM" id="SSF55315">
    <property type="entry name" value="L30e-like"/>
    <property type="match status" value="1"/>
</dbReference>
<evidence type="ECO:0000313" key="3">
    <source>
        <dbReference type="Proteomes" id="UP000183047"/>
    </source>
</evidence>
<dbReference type="Proteomes" id="UP000183047">
    <property type="component" value="Unassembled WGS sequence"/>
</dbReference>
<name>A0A1G5ACY6_9FIRM</name>
<evidence type="ECO:0000313" key="2">
    <source>
        <dbReference type="EMBL" id="SCX75707.1"/>
    </source>
</evidence>
<gene>
    <name evidence="2" type="ORF">SAMN02910451_00126</name>
</gene>
<accession>A0A1G5ACY6</accession>
<dbReference type="Pfam" id="PF01248">
    <property type="entry name" value="Ribosomal_L7Ae"/>
    <property type="match status" value="1"/>
</dbReference>
<dbReference type="AlphaFoldDB" id="A0A1G5ACY6"/>
<proteinExistence type="predicted"/>
<reference evidence="3" key="1">
    <citation type="submission" date="2016-10" db="EMBL/GenBank/DDBJ databases">
        <authorList>
            <person name="Varghese N."/>
            <person name="Submissions S."/>
        </authorList>
    </citation>
    <scope>NUCLEOTIDE SEQUENCE [LARGE SCALE GENOMIC DNA]</scope>
    <source>
        <strain evidence="3">XBD2006</strain>
    </source>
</reference>
<protein>
    <submittedName>
        <fullName evidence="2">Ribosomal protein L7Ae</fullName>
    </submittedName>
</protein>
<dbReference type="EMBL" id="FMUR01000003">
    <property type="protein sequence ID" value="SCX75707.1"/>
    <property type="molecule type" value="Genomic_DNA"/>
</dbReference>
<evidence type="ECO:0000259" key="1">
    <source>
        <dbReference type="Pfam" id="PF01248"/>
    </source>
</evidence>
<dbReference type="GO" id="GO:0005840">
    <property type="term" value="C:ribosome"/>
    <property type="evidence" value="ECO:0007669"/>
    <property type="project" value="UniProtKB-KW"/>
</dbReference>
<keyword evidence="3" id="KW-1185">Reference proteome</keyword>
<feature type="domain" description="Ribosomal protein eL8/eL30/eS12/Gadd45" evidence="1">
    <location>
        <begin position="4"/>
        <end position="90"/>
    </location>
</feature>
<dbReference type="InterPro" id="IPR004038">
    <property type="entry name" value="Ribosomal_eL8/eL30/eS12/Gad45"/>
</dbReference>